<accession>A0AAW0ARB1</accession>
<feature type="region of interest" description="Disordered" evidence="1">
    <location>
        <begin position="382"/>
        <end position="413"/>
    </location>
</feature>
<dbReference type="AlphaFoldDB" id="A0AAW0ARB1"/>
<evidence type="ECO:0000313" key="4">
    <source>
        <dbReference type="Proteomes" id="UP001383192"/>
    </source>
</evidence>
<proteinExistence type="predicted"/>
<dbReference type="InterPro" id="IPR054722">
    <property type="entry name" value="PolX-like_BBD"/>
</dbReference>
<sequence>MSNASFNTVPSYTFPSSHILPVSIPSERSQQTNAPQSRPPSSGTSMNATSHLSKRYHHLRPPSLVHPYPWYPKPPDWLSLSSPVSIRSNVVRAQGLSGPPPPPPPGNNTFYSPPPSHLSAGIQVSASVHTPLQPIPEQSGRHRYLFPAVSDSKVQVQLKTIAEVESLKGSENLADWDRQILFPIRKLGLLGHICSEPSLGQPLGLHNIPIYPPPQITPFSTDADADEFDRWQENDNTVLSILQYRISSSARQLLPDSLTDGIPTTSRTYYQAIHRQFGLGNEARAAAIEEELESSTARKFSEVLSYTSNYRAKVAILIRGNRFIDFSKILRGFAKGLPADNRLLVIRDQILTHANLGVANCSHALFNQLLMNVEDKYITETQTSPIPKPSSSSSSKNTPAKTQKPNEERSQCSKCQGWGLGRTAETCRSCNPHLVDTKPTVPKVAAPAVATVASGSENTPAPLCFAVAYLGDRSEIYEDATPLSQIKAEDPKSYSFLIQHYSSLLDTACTYHIIKDRACFNSFDPSVSKDVKTASSGSLATQGGGICLFQVPLSSGGNITIQLHDCLYAPTAPFNLLSGGALVENRFSISLDSTLNNILLPPSFVGSDGQRSSWLADFHHRLFFLQGTFVSSDTVPPSHELHNLPSQYLAAYTFVPPDEDGDLTHRHLCHAGKWQVHLFLRGDYVTGLRWNGKPM</sequence>
<feature type="region of interest" description="Disordered" evidence="1">
    <location>
        <begin position="92"/>
        <end position="116"/>
    </location>
</feature>
<feature type="compositionally biased region" description="Polar residues" evidence="1">
    <location>
        <begin position="26"/>
        <end position="51"/>
    </location>
</feature>
<evidence type="ECO:0000256" key="1">
    <source>
        <dbReference type="SAM" id="MobiDB-lite"/>
    </source>
</evidence>
<keyword evidence="4" id="KW-1185">Reference proteome</keyword>
<gene>
    <name evidence="3" type="ORF">VNI00_018986</name>
</gene>
<feature type="domain" description="Retrovirus-related Pol polyprotein from transposon TNT 1-94-like beta-barrel" evidence="2">
    <location>
        <begin position="504"/>
        <end position="586"/>
    </location>
</feature>
<feature type="compositionally biased region" description="Pro residues" evidence="1">
    <location>
        <begin position="98"/>
        <end position="116"/>
    </location>
</feature>
<reference evidence="3 4" key="1">
    <citation type="submission" date="2024-01" db="EMBL/GenBank/DDBJ databases">
        <title>A draft genome for a cacao thread blight-causing isolate of Paramarasmius palmivorus.</title>
        <authorList>
            <person name="Baruah I.K."/>
            <person name="Bukari Y."/>
            <person name="Amoako-Attah I."/>
            <person name="Meinhardt L.W."/>
            <person name="Bailey B.A."/>
            <person name="Cohen S.P."/>
        </authorList>
    </citation>
    <scope>NUCLEOTIDE SEQUENCE [LARGE SCALE GENOMIC DNA]</scope>
    <source>
        <strain evidence="3 4">GH-12</strain>
    </source>
</reference>
<name>A0AAW0ARB1_9AGAR</name>
<dbReference type="EMBL" id="JAYKXP010000298">
    <property type="protein sequence ID" value="KAK7015924.1"/>
    <property type="molecule type" value="Genomic_DNA"/>
</dbReference>
<organism evidence="3 4">
    <name type="scientific">Paramarasmius palmivorus</name>
    <dbReference type="NCBI Taxonomy" id="297713"/>
    <lineage>
        <taxon>Eukaryota</taxon>
        <taxon>Fungi</taxon>
        <taxon>Dikarya</taxon>
        <taxon>Basidiomycota</taxon>
        <taxon>Agaricomycotina</taxon>
        <taxon>Agaricomycetes</taxon>
        <taxon>Agaricomycetidae</taxon>
        <taxon>Agaricales</taxon>
        <taxon>Marasmiineae</taxon>
        <taxon>Marasmiaceae</taxon>
        <taxon>Paramarasmius</taxon>
    </lineage>
</organism>
<evidence type="ECO:0000259" key="2">
    <source>
        <dbReference type="Pfam" id="PF22936"/>
    </source>
</evidence>
<dbReference type="Pfam" id="PF22936">
    <property type="entry name" value="Pol_BBD"/>
    <property type="match status" value="1"/>
</dbReference>
<comment type="caution">
    <text evidence="3">The sequence shown here is derived from an EMBL/GenBank/DDBJ whole genome shotgun (WGS) entry which is preliminary data.</text>
</comment>
<evidence type="ECO:0000313" key="3">
    <source>
        <dbReference type="EMBL" id="KAK7015924.1"/>
    </source>
</evidence>
<feature type="region of interest" description="Disordered" evidence="1">
    <location>
        <begin position="23"/>
        <end position="51"/>
    </location>
</feature>
<dbReference type="Proteomes" id="UP001383192">
    <property type="component" value="Unassembled WGS sequence"/>
</dbReference>
<protein>
    <recommendedName>
        <fullName evidence="2">Retrovirus-related Pol polyprotein from transposon TNT 1-94-like beta-barrel domain-containing protein</fullName>
    </recommendedName>
</protein>